<feature type="compositionally biased region" description="Basic and acidic residues" evidence="2">
    <location>
        <begin position="570"/>
        <end position="583"/>
    </location>
</feature>
<feature type="region of interest" description="Disordered" evidence="2">
    <location>
        <begin position="563"/>
        <end position="616"/>
    </location>
</feature>
<feature type="compositionally biased region" description="Basic and acidic residues" evidence="2">
    <location>
        <begin position="606"/>
        <end position="616"/>
    </location>
</feature>
<evidence type="ECO:0000313" key="3">
    <source>
        <dbReference type="EMBL" id="CAA7262249.1"/>
    </source>
</evidence>
<evidence type="ECO:0000256" key="1">
    <source>
        <dbReference type="SAM" id="Coils"/>
    </source>
</evidence>
<name>A0A8S0XH28_CYCAE</name>
<dbReference type="OrthoDB" id="3258555at2759"/>
<sequence>MTQACGIWGCPAAANSSATSSFCTSGWITQIHKQMDLSPQIPVMSEAEKTSLLQEVARMQDEIAKLTDKIATLQAENERLLRELHPTQDEFSDDGATHVGDDTVIKKDLVMKVEGEQPTSATGSLRAQFTPELPPEIWNCIFQRSIPPSWLLDPSLSLGPSSSWSAALRLKKSIVAVSKAWYDMGLPFLYEDICIRRVQQFKTLHTTISRSPTKFTSLVKTLNVICFVPEVFQDNFTKQLVAFFSICPRISAVAFASFAVLPVKVDIAVLPSSVTRLRLAGLPNCERLVDALKQSHQNLSSLWLCLPSLDSIPVLGSKVAMPRLDSLILEHNKAGERGGVRFAFLTRHFEFPKLSKCTIYQTSEIKASDEGLATTIVAFLSKHGVNLKYLNFHHTMLRLLPPGFASNLHRLSRYCPHLEHLNMPISIITSNANWLGSFAHPTLKWIDLSHPPLLTARDSLSTITLLHRNIPALDGVRMLSDLPMVAHEWLQRFPPDSVRIPTQAFAIDFAPNQLLHGTNYVYWQRPQWSAAGWTCDDGFTANLRDLDWPDVRCERREDGFEIIIGGPSSSRDDQSDSSDKSYIDESDSSESSNESGLDGDEDSEEDDRREGIRTLDDAEMDLALELLAVDSS</sequence>
<evidence type="ECO:0008006" key="5">
    <source>
        <dbReference type="Google" id="ProtNLM"/>
    </source>
</evidence>
<dbReference type="Gene3D" id="3.80.10.10">
    <property type="entry name" value="Ribonuclease Inhibitor"/>
    <property type="match status" value="1"/>
</dbReference>
<reference evidence="3 4" key="1">
    <citation type="submission" date="2020-01" db="EMBL/GenBank/DDBJ databases">
        <authorList>
            <person name="Gupta K D."/>
        </authorList>
    </citation>
    <scope>NUCLEOTIDE SEQUENCE [LARGE SCALE GENOMIC DNA]</scope>
</reference>
<keyword evidence="1" id="KW-0175">Coiled coil</keyword>
<accession>A0A8S0XH28</accession>
<dbReference type="Proteomes" id="UP000467700">
    <property type="component" value="Unassembled WGS sequence"/>
</dbReference>
<evidence type="ECO:0000256" key="2">
    <source>
        <dbReference type="SAM" id="MobiDB-lite"/>
    </source>
</evidence>
<dbReference type="AlphaFoldDB" id="A0A8S0XH28"/>
<comment type="caution">
    <text evidence="3">The sequence shown here is derived from an EMBL/GenBank/DDBJ whole genome shotgun (WGS) entry which is preliminary data.</text>
</comment>
<feature type="coiled-coil region" evidence="1">
    <location>
        <begin position="49"/>
        <end position="90"/>
    </location>
</feature>
<protein>
    <recommendedName>
        <fullName evidence="5">F-box domain-containing protein</fullName>
    </recommendedName>
</protein>
<dbReference type="InterPro" id="IPR032675">
    <property type="entry name" value="LRR_dom_sf"/>
</dbReference>
<gene>
    <name evidence="3" type="ORF">AAE3_LOCUS4460</name>
</gene>
<proteinExistence type="predicted"/>
<keyword evidence="4" id="KW-1185">Reference proteome</keyword>
<dbReference type="SUPFAM" id="SSF52058">
    <property type="entry name" value="L domain-like"/>
    <property type="match status" value="1"/>
</dbReference>
<organism evidence="3 4">
    <name type="scientific">Cyclocybe aegerita</name>
    <name type="common">Black poplar mushroom</name>
    <name type="synonym">Agrocybe aegerita</name>
    <dbReference type="NCBI Taxonomy" id="1973307"/>
    <lineage>
        <taxon>Eukaryota</taxon>
        <taxon>Fungi</taxon>
        <taxon>Dikarya</taxon>
        <taxon>Basidiomycota</taxon>
        <taxon>Agaricomycotina</taxon>
        <taxon>Agaricomycetes</taxon>
        <taxon>Agaricomycetidae</taxon>
        <taxon>Agaricales</taxon>
        <taxon>Agaricineae</taxon>
        <taxon>Bolbitiaceae</taxon>
        <taxon>Cyclocybe</taxon>
    </lineage>
</organism>
<evidence type="ECO:0000313" key="4">
    <source>
        <dbReference type="Proteomes" id="UP000467700"/>
    </source>
</evidence>
<dbReference type="EMBL" id="CACVBS010000035">
    <property type="protein sequence ID" value="CAA7262249.1"/>
    <property type="molecule type" value="Genomic_DNA"/>
</dbReference>